<feature type="transmembrane region" description="Helical" evidence="1">
    <location>
        <begin position="54"/>
        <end position="72"/>
    </location>
</feature>
<dbReference type="Gene3D" id="1.10.530.10">
    <property type="match status" value="1"/>
</dbReference>
<dbReference type="SUPFAM" id="SSF53955">
    <property type="entry name" value="Lysozyme-like"/>
    <property type="match status" value="1"/>
</dbReference>
<dbReference type="EMBL" id="OX365700">
    <property type="protein sequence ID" value="CAI4033099.1"/>
    <property type="molecule type" value="Genomic_DNA"/>
</dbReference>
<dbReference type="AlphaFoldDB" id="A0AA86N1T9"/>
<gene>
    <name evidence="2" type="ORF">DNFV4_03532</name>
</gene>
<accession>A0AA86N1T9</accession>
<keyword evidence="1" id="KW-1133">Transmembrane helix</keyword>
<dbReference type="KEGG" id="nti:DNFV4_03532"/>
<reference evidence="2" key="1">
    <citation type="submission" date="2022-10" db="EMBL/GenBank/DDBJ databases">
        <authorList>
            <person name="Koch H."/>
        </authorList>
    </citation>
    <scope>NUCLEOTIDE SEQUENCE</scope>
    <source>
        <strain evidence="2">DNF</strain>
    </source>
</reference>
<evidence type="ECO:0000256" key="1">
    <source>
        <dbReference type="SAM" id="Phobius"/>
    </source>
</evidence>
<organism evidence="2 3">
    <name type="scientific">Nitrospira tepida</name>
    <dbReference type="NCBI Taxonomy" id="2973512"/>
    <lineage>
        <taxon>Bacteria</taxon>
        <taxon>Pseudomonadati</taxon>
        <taxon>Nitrospirota</taxon>
        <taxon>Nitrospiria</taxon>
        <taxon>Nitrospirales</taxon>
        <taxon>Nitrospiraceae</taxon>
        <taxon>Nitrospira</taxon>
    </lineage>
</organism>
<dbReference type="RefSeq" id="WP_289270022.1">
    <property type="nucleotide sequence ID" value="NZ_OX365700.1"/>
</dbReference>
<name>A0AA86N1T9_9BACT</name>
<sequence length="300" mass="33553">MASGSHTRAARSAPHRRGRPRLTLATIRRLVRSGWLVFRAMLSAVMATPPAVRAILGIALILIVWLTGNWVYHAIHKPSEVFFPLDGTLAKSPRETWRQYGSLFREHSTAVIMPELLAALAQVEGAGNPVARTYWRWRLASNPLELYQPASSAVGMYQITNGTFEEAKRYCIHNHVVVTEGPWHDWHSCWFNSLYVRVLPSHAIELTSALLDRQVANTIERRRLAATLQQKQDLAALIHLCGAGAGQAYAARGFRLLPRQKCGDHDVGAYLARVNAMKRQFARLAVIDSPSPVLTSQRRP</sequence>
<proteinExistence type="predicted"/>
<keyword evidence="3" id="KW-1185">Reference proteome</keyword>
<protein>
    <submittedName>
        <fullName evidence="2">Transglycosylase</fullName>
    </submittedName>
</protein>
<keyword evidence="1" id="KW-0472">Membrane</keyword>
<keyword evidence="1" id="KW-0812">Transmembrane</keyword>
<dbReference type="InterPro" id="IPR023346">
    <property type="entry name" value="Lysozyme-like_dom_sf"/>
</dbReference>
<evidence type="ECO:0000313" key="3">
    <source>
        <dbReference type="Proteomes" id="UP001179121"/>
    </source>
</evidence>
<evidence type="ECO:0000313" key="2">
    <source>
        <dbReference type="EMBL" id="CAI4033099.1"/>
    </source>
</evidence>
<dbReference type="Proteomes" id="UP001179121">
    <property type="component" value="Chromosome"/>
</dbReference>